<comment type="subcellular location">
    <subcellularLocation>
        <location evidence="1">Cell inner membrane</location>
    </subcellularLocation>
</comment>
<evidence type="ECO:0000313" key="7">
    <source>
        <dbReference type="EMBL" id="RTE65445.1"/>
    </source>
</evidence>
<organism evidence="7 8">
    <name type="scientific">Amphritea opalescens</name>
    <dbReference type="NCBI Taxonomy" id="2490544"/>
    <lineage>
        <taxon>Bacteria</taxon>
        <taxon>Pseudomonadati</taxon>
        <taxon>Pseudomonadota</taxon>
        <taxon>Gammaproteobacteria</taxon>
        <taxon>Oceanospirillales</taxon>
        <taxon>Oceanospirillaceae</taxon>
        <taxon>Amphritea</taxon>
    </lineage>
</organism>
<dbReference type="Pfam" id="PF03279">
    <property type="entry name" value="Lip_A_acyltrans"/>
    <property type="match status" value="1"/>
</dbReference>
<dbReference type="EMBL" id="RQXW01000010">
    <property type="protein sequence ID" value="RTE65445.1"/>
    <property type="molecule type" value="Genomic_DNA"/>
</dbReference>
<keyword evidence="6 7" id="KW-0012">Acyltransferase</keyword>
<evidence type="ECO:0000256" key="2">
    <source>
        <dbReference type="ARBA" id="ARBA00022475"/>
    </source>
</evidence>
<dbReference type="GO" id="GO:0005886">
    <property type="term" value="C:plasma membrane"/>
    <property type="evidence" value="ECO:0007669"/>
    <property type="project" value="UniProtKB-SubCell"/>
</dbReference>
<dbReference type="PIRSF" id="PIRSF026649">
    <property type="entry name" value="MsbB"/>
    <property type="match status" value="1"/>
</dbReference>
<dbReference type="GO" id="GO:0016746">
    <property type="term" value="F:acyltransferase activity"/>
    <property type="evidence" value="ECO:0007669"/>
    <property type="project" value="UniProtKB-KW"/>
</dbReference>
<dbReference type="AlphaFoldDB" id="A0A430KPQ8"/>
<keyword evidence="8" id="KW-1185">Reference proteome</keyword>
<keyword evidence="5" id="KW-0472">Membrane</keyword>
<reference evidence="7 8" key="1">
    <citation type="submission" date="2018-11" db="EMBL/GenBank/DDBJ databases">
        <title>The draft genome sequence of Amphritea opalescens ANRC-JH13T.</title>
        <authorList>
            <person name="Fang Z."/>
            <person name="Zhang Y."/>
            <person name="Han X."/>
        </authorList>
    </citation>
    <scope>NUCLEOTIDE SEQUENCE [LARGE SCALE GENOMIC DNA]</scope>
    <source>
        <strain evidence="7 8">ANRC-JH13</strain>
    </source>
</reference>
<proteinExistence type="predicted"/>
<dbReference type="PANTHER" id="PTHR30606">
    <property type="entry name" value="LIPID A BIOSYNTHESIS LAUROYL ACYLTRANSFERASE"/>
    <property type="match status" value="1"/>
</dbReference>
<sequence>MKHFKGWLSVGVLYLLAALPLSLAQKLGEWVGLRIYRKKGKSYQITQKNIDFCFPELDVAAKDALVKKSLVETGKLAGEMGVSWIWSPGRVAKKIRKVHSEEVMAEGLAKGKGVILIAPHLGNWEVLGLYLSVHYSITSMYRPPKLEQMDRLIKKKRARMGSKMAPANVKGVRMSMKALKAGEVLGMLPDQEADEGSGVFAPFFGQEAYSMKLLPQLAAQTGAVVVSAYAKRLPGGQGFEIFFDRVSAEVNEKDLLLSATAMNAAVEACVREVPEQYQWEYKRFQHRPDGTRLY</sequence>
<comment type="caution">
    <text evidence="7">The sequence shown here is derived from an EMBL/GenBank/DDBJ whole genome shotgun (WGS) entry which is preliminary data.</text>
</comment>
<evidence type="ECO:0000313" key="8">
    <source>
        <dbReference type="Proteomes" id="UP000283087"/>
    </source>
</evidence>
<dbReference type="RefSeq" id="WP_126158972.1">
    <property type="nucleotide sequence ID" value="NZ_RQXW01000010.1"/>
</dbReference>
<evidence type="ECO:0000256" key="1">
    <source>
        <dbReference type="ARBA" id="ARBA00004533"/>
    </source>
</evidence>
<name>A0A430KPQ8_9GAMM</name>
<dbReference type="InterPro" id="IPR004960">
    <property type="entry name" value="LipA_acyltrans"/>
</dbReference>
<evidence type="ECO:0000256" key="6">
    <source>
        <dbReference type="ARBA" id="ARBA00023315"/>
    </source>
</evidence>
<protein>
    <submittedName>
        <fullName evidence="7">Lauroyl acyltransferase</fullName>
    </submittedName>
</protein>
<keyword evidence="3" id="KW-0997">Cell inner membrane</keyword>
<evidence type="ECO:0000256" key="3">
    <source>
        <dbReference type="ARBA" id="ARBA00022519"/>
    </source>
</evidence>
<evidence type="ECO:0000256" key="4">
    <source>
        <dbReference type="ARBA" id="ARBA00022679"/>
    </source>
</evidence>
<accession>A0A430KPQ8</accession>
<keyword evidence="2" id="KW-1003">Cell membrane</keyword>
<dbReference type="PANTHER" id="PTHR30606:SF10">
    <property type="entry name" value="PHOSPHATIDYLINOSITOL MANNOSIDE ACYLTRANSFERASE"/>
    <property type="match status" value="1"/>
</dbReference>
<keyword evidence="4 7" id="KW-0808">Transferase</keyword>
<dbReference type="Proteomes" id="UP000283087">
    <property type="component" value="Unassembled WGS sequence"/>
</dbReference>
<evidence type="ECO:0000256" key="5">
    <source>
        <dbReference type="ARBA" id="ARBA00023136"/>
    </source>
</evidence>
<gene>
    <name evidence="7" type="ORF">EH243_12320</name>
</gene>
<dbReference type="OrthoDB" id="9803456at2"/>
<dbReference type="GO" id="GO:0009247">
    <property type="term" value="P:glycolipid biosynthetic process"/>
    <property type="evidence" value="ECO:0007669"/>
    <property type="project" value="UniProtKB-ARBA"/>
</dbReference>
<dbReference type="CDD" id="cd07984">
    <property type="entry name" value="LPLAT_LABLAT-like"/>
    <property type="match status" value="1"/>
</dbReference>